<gene>
    <name evidence="8" type="ORF">ATNIH1004_010608</name>
</gene>
<feature type="domain" description="Zn(2)-C6 fungal-type" evidence="7">
    <location>
        <begin position="24"/>
        <end position="52"/>
    </location>
</feature>
<name>A0A5M9MFT1_9EURO</name>
<dbReference type="VEuPathDB" id="FungiDB:EYZ11_013115"/>
<protein>
    <recommendedName>
        <fullName evidence="7">Zn(2)-C6 fungal-type domain-containing protein</fullName>
    </recommendedName>
</protein>
<dbReference type="Pfam" id="PF00172">
    <property type="entry name" value="Zn_clus"/>
    <property type="match status" value="1"/>
</dbReference>
<keyword evidence="4" id="KW-0238">DNA-binding</keyword>
<evidence type="ECO:0000256" key="4">
    <source>
        <dbReference type="ARBA" id="ARBA00023125"/>
    </source>
</evidence>
<keyword evidence="1" id="KW-0479">Metal-binding</keyword>
<evidence type="ECO:0000313" key="8">
    <source>
        <dbReference type="EMBL" id="KAA8643833.1"/>
    </source>
</evidence>
<keyword evidence="2" id="KW-0862">Zinc</keyword>
<sequence length="488" mass="55641">MNSAIEIEDAKPRRKAFIHRSQQGCRTCRIRHVKCDETPVACVKCTSTGRQCDGYDAVRLPVRRRFRNVTFLNSPKILLPDKTSDERRSFSFFQSLTVPMMNSWFDHPLWERAVLQYSQGESAICHAVIAVSVLHEESETTGEPVLPENMMNPRHQFAVLQYNRSIAYLNSRIASSNDPDLTNVVLICCLLYITFELICGKYDRAHTHLRNGVQILKDHESKNSLRESAIVRNLQPSLSSAMMHLDLQGLQWGASSLLDGWSIGDMECFGKITQNTIVIESLTQGLEVRDRLMDEVCIFRYFAKTLCKEVHPTNIAFLSSIQQRLRMRMAEFGQALARLEKARLGTRLTTAKDKRGIDLLRMHYLGMSLRLDLCLIESMDTIRANFAHRFVELLEQVELVTSGFRDERCSSSPRRPSLFMETGVIVPLFYICEESGDPELSRRAMEVLESWPHREGLWDSNVAATMIRSMGALNGNGNGFYTAIPLYT</sequence>
<dbReference type="Pfam" id="PF11951">
    <property type="entry name" value="Fungal_trans_2"/>
    <property type="match status" value="1"/>
</dbReference>
<proteinExistence type="predicted"/>
<dbReference type="GO" id="GO:0003677">
    <property type="term" value="F:DNA binding"/>
    <property type="evidence" value="ECO:0007669"/>
    <property type="project" value="UniProtKB-KW"/>
</dbReference>
<dbReference type="InterPro" id="IPR036864">
    <property type="entry name" value="Zn2-C6_fun-type_DNA-bd_sf"/>
</dbReference>
<dbReference type="EMBL" id="QUQM01000005">
    <property type="protein sequence ID" value="KAA8643833.1"/>
    <property type="molecule type" value="Genomic_DNA"/>
</dbReference>
<keyword evidence="5" id="KW-0804">Transcription</keyword>
<keyword evidence="3" id="KW-0805">Transcription regulation</keyword>
<evidence type="ECO:0000313" key="9">
    <source>
        <dbReference type="Proteomes" id="UP000324241"/>
    </source>
</evidence>
<reference evidence="8 9" key="1">
    <citation type="submission" date="2019-08" db="EMBL/GenBank/DDBJ databases">
        <title>The genome sequence of a newly discovered highly antifungal drug resistant Aspergillus species, Aspergillus tanneri NIH 1004.</title>
        <authorList>
            <person name="Mounaud S."/>
            <person name="Singh I."/>
            <person name="Joardar V."/>
            <person name="Pakala S."/>
            <person name="Pakala S."/>
            <person name="Venepally P."/>
            <person name="Chung J.K."/>
            <person name="Losada L."/>
            <person name="Nierman W.C."/>
        </authorList>
    </citation>
    <scope>NUCLEOTIDE SEQUENCE [LARGE SCALE GENOMIC DNA]</scope>
    <source>
        <strain evidence="8 9">NIH1004</strain>
    </source>
</reference>
<dbReference type="OrthoDB" id="3172332at2759"/>
<dbReference type="InterPro" id="IPR001138">
    <property type="entry name" value="Zn2Cys6_DnaBD"/>
</dbReference>
<dbReference type="InterPro" id="IPR021858">
    <property type="entry name" value="Fun_TF"/>
</dbReference>
<dbReference type="GO" id="GO:0000981">
    <property type="term" value="F:DNA-binding transcription factor activity, RNA polymerase II-specific"/>
    <property type="evidence" value="ECO:0007669"/>
    <property type="project" value="InterPro"/>
</dbReference>
<dbReference type="PROSITE" id="PS50048">
    <property type="entry name" value="ZN2_CY6_FUNGAL_2"/>
    <property type="match status" value="1"/>
</dbReference>
<dbReference type="PANTHER" id="PTHR36206:SF16">
    <property type="entry name" value="TRANSCRIPTION FACTOR DOMAIN-CONTAINING PROTEIN-RELATED"/>
    <property type="match status" value="1"/>
</dbReference>
<organism evidence="8 9">
    <name type="scientific">Aspergillus tanneri</name>
    <dbReference type="NCBI Taxonomy" id="1220188"/>
    <lineage>
        <taxon>Eukaryota</taxon>
        <taxon>Fungi</taxon>
        <taxon>Dikarya</taxon>
        <taxon>Ascomycota</taxon>
        <taxon>Pezizomycotina</taxon>
        <taxon>Eurotiomycetes</taxon>
        <taxon>Eurotiomycetidae</taxon>
        <taxon>Eurotiales</taxon>
        <taxon>Aspergillaceae</taxon>
        <taxon>Aspergillus</taxon>
        <taxon>Aspergillus subgen. Circumdati</taxon>
    </lineage>
</organism>
<dbReference type="Gene3D" id="4.10.240.10">
    <property type="entry name" value="Zn(2)-C6 fungal-type DNA-binding domain"/>
    <property type="match status" value="1"/>
</dbReference>
<evidence type="ECO:0000259" key="7">
    <source>
        <dbReference type="PROSITE" id="PS50048"/>
    </source>
</evidence>
<dbReference type="VEuPathDB" id="FungiDB:EYZ11_004645"/>
<evidence type="ECO:0000256" key="1">
    <source>
        <dbReference type="ARBA" id="ARBA00022723"/>
    </source>
</evidence>
<dbReference type="InterPro" id="IPR052360">
    <property type="entry name" value="Transcr_Regulatory_Proteins"/>
</dbReference>
<evidence type="ECO:0000256" key="5">
    <source>
        <dbReference type="ARBA" id="ARBA00023163"/>
    </source>
</evidence>
<evidence type="ECO:0000256" key="2">
    <source>
        <dbReference type="ARBA" id="ARBA00022833"/>
    </source>
</evidence>
<dbReference type="Proteomes" id="UP000324241">
    <property type="component" value="Unassembled WGS sequence"/>
</dbReference>
<comment type="caution">
    <text evidence="8">The sequence shown here is derived from an EMBL/GenBank/DDBJ whole genome shotgun (WGS) entry which is preliminary data.</text>
</comment>
<keyword evidence="6" id="KW-0539">Nucleus</keyword>
<dbReference type="PANTHER" id="PTHR36206">
    <property type="entry name" value="ASPERCRYPTIN BIOSYNTHESIS CLUSTER-SPECIFIC TRANSCRIPTION REGULATOR ATNN-RELATED"/>
    <property type="match status" value="1"/>
</dbReference>
<dbReference type="GeneID" id="54333309"/>
<dbReference type="SUPFAM" id="SSF57701">
    <property type="entry name" value="Zn2/Cys6 DNA-binding domain"/>
    <property type="match status" value="1"/>
</dbReference>
<evidence type="ECO:0000256" key="3">
    <source>
        <dbReference type="ARBA" id="ARBA00023015"/>
    </source>
</evidence>
<dbReference type="CDD" id="cd00067">
    <property type="entry name" value="GAL4"/>
    <property type="match status" value="1"/>
</dbReference>
<dbReference type="AlphaFoldDB" id="A0A5M9MFT1"/>
<dbReference type="SMART" id="SM00066">
    <property type="entry name" value="GAL4"/>
    <property type="match status" value="1"/>
</dbReference>
<dbReference type="PROSITE" id="PS00463">
    <property type="entry name" value="ZN2_CY6_FUNGAL_1"/>
    <property type="match status" value="1"/>
</dbReference>
<evidence type="ECO:0000256" key="6">
    <source>
        <dbReference type="ARBA" id="ARBA00023242"/>
    </source>
</evidence>
<dbReference type="GO" id="GO:0008270">
    <property type="term" value="F:zinc ion binding"/>
    <property type="evidence" value="ECO:0007669"/>
    <property type="project" value="InterPro"/>
</dbReference>
<dbReference type="GO" id="GO:0009893">
    <property type="term" value="P:positive regulation of metabolic process"/>
    <property type="evidence" value="ECO:0007669"/>
    <property type="project" value="UniProtKB-ARBA"/>
</dbReference>
<accession>A0A5M9MFT1</accession>
<dbReference type="RefSeq" id="XP_033423194.1">
    <property type="nucleotide sequence ID" value="XM_033575176.1"/>
</dbReference>